<proteinExistence type="predicted"/>
<feature type="transmembrane region" description="Helical" evidence="2">
    <location>
        <begin position="12"/>
        <end position="31"/>
    </location>
</feature>
<sequence>MVFGSGPLAPWGPILILLSGASYLPQLHRIWVHGNCQGISLGYLLLNLISAPEHFTTGFFILVNHKGGTDLFVETPLTTGDWLNLAQLTLNSFIICLWFPSDNRTGHKLGLLTVYILFTLISIIPFFIDAIDHDFFGPRGSSDRNWAEAFFSGWHMMLMHPIVTILALVALPCQARAIRALPVGNVKALSLLRLLTQGVVFSVVAISWTMRVKFMDLSFRDVIAYGWLTVVSWYQMVGWAAVNNAVFALVQRSLFCLARNWGVVKMADREREPLLGALDYESARLSRRQRQGSSESPSNQRRAKNQQGRYVSPPEQQPVSADVTTTSNYLNKGFKELSPKLRTDAVAPDAPVASFSSKLLRAWSTTPTEEHNYPLPPIYHATNSFSVVFRDFRNTRQGRGHARQLFKYPDRLGEL</sequence>
<evidence type="ECO:0000313" key="3">
    <source>
        <dbReference type="EMBL" id="KAJ5330415.1"/>
    </source>
</evidence>
<feature type="region of interest" description="Disordered" evidence="1">
    <location>
        <begin position="286"/>
        <end position="325"/>
    </location>
</feature>
<feature type="transmembrane region" description="Helical" evidence="2">
    <location>
        <begin position="112"/>
        <end position="131"/>
    </location>
</feature>
<feature type="transmembrane region" description="Helical" evidence="2">
    <location>
        <begin position="222"/>
        <end position="242"/>
    </location>
</feature>
<organism evidence="3 4">
    <name type="scientific">Penicillium atrosanguineum</name>
    <dbReference type="NCBI Taxonomy" id="1132637"/>
    <lineage>
        <taxon>Eukaryota</taxon>
        <taxon>Fungi</taxon>
        <taxon>Dikarya</taxon>
        <taxon>Ascomycota</taxon>
        <taxon>Pezizomycotina</taxon>
        <taxon>Eurotiomycetes</taxon>
        <taxon>Eurotiomycetidae</taxon>
        <taxon>Eurotiales</taxon>
        <taxon>Aspergillaceae</taxon>
        <taxon>Penicillium</taxon>
    </lineage>
</organism>
<feature type="compositionally biased region" description="Polar residues" evidence="1">
    <location>
        <begin position="291"/>
        <end position="309"/>
    </location>
</feature>
<keyword evidence="2" id="KW-0472">Membrane</keyword>
<dbReference type="GO" id="GO:0016020">
    <property type="term" value="C:membrane"/>
    <property type="evidence" value="ECO:0007669"/>
    <property type="project" value="UniProtKB-SubCell"/>
</dbReference>
<feature type="transmembrane region" description="Helical" evidence="2">
    <location>
        <begin position="191"/>
        <end position="210"/>
    </location>
</feature>
<dbReference type="AlphaFoldDB" id="A0A9W9QBK3"/>
<dbReference type="Proteomes" id="UP001147746">
    <property type="component" value="Unassembled WGS sequence"/>
</dbReference>
<reference evidence="3" key="2">
    <citation type="journal article" date="2023" name="IMA Fungus">
        <title>Comparative genomic study of the Penicillium genus elucidates a diverse pangenome and 15 lateral gene transfer events.</title>
        <authorList>
            <person name="Petersen C."/>
            <person name="Sorensen T."/>
            <person name="Nielsen M.R."/>
            <person name="Sondergaard T.E."/>
            <person name="Sorensen J.L."/>
            <person name="Fitzpatrick D.A."/>
            <person name="Frisvad J.C."/>
            <person name="Nielsen K.L."/>
        </authorList>
    </citation>
    <scope>NUCLEOTIDE SEQUENCE</scope>
    <source>
        <strain evidence="3">IBT 21472</strain>
    </source>
</reference>
<evidence type="ECO:0000313" key="4">
    <source>
        <dbReference type="Proteomes" id="UP001147746"/>
    </source>
</evidence>
<accession>A0A9W9QBK3</accession>
<name>A0A9W9QBK3_9EURO</name>
<evidence type="ECO:0000256" key="1">
    <source>
        <dbReference type="SAM" id="MobiDB-lite"/>
    </source>
</evidence>
<reference evidence="3" key="1">
    <citation type="submission" date="2022-12" db="EMBL/GenBank/DDBJ databases">
        <authorList>
            <person name="Petersen C."/>
        </authorList>
    </citation>
    <scope>NUCLEOTIDE SEQUENCE</scope>
    <source>
        <strain evidence="3">IBT 21472</strain>
    </source>
</reference>
<evidence type="ECO:0000256" key="2">
    <source>
        <dbReference type="SAM" id="Phobius"/>
    </source>
</evidence>
<dbReference type="EMBL" id="JAPZBO010000001">
    <property type="protein sequence ID" value="KAJ5330415.1"/>
    <property type="molecule type" value="Genomic_DNA"/>
</dbReference>
<keyword evidence="2" id="KW-1133">Transmembrane helix</keyword>
<comment type="caution">
    <text evidence="3">The sequence shown here is derived from an EMBL/GenBank/DDBJ whole genome shotgun (WGS) entry which is preliminary data.</text>
</comment>
<feature type="transmembrane region" description="Helical" evidence="2">
    <location>
        <begin position="151"/>
        <end position="171"/>
    </location>
</feature>
<keyword evidence="2" id="KW-0812">Transmembrane</keyword>
<gene>
    <name evidence="3" type="ORF">N7476_000198</name>
</gene>
<protein>
    <submittedName>
        <fullName evidence="3">Uncharacterized protein</fullName>
    </submittedName>
</protein>
<feature type="transmembrane region" description="Helical" evidence="2">
    <location>
        <begin position="82"/>
        <end position="100"/>
    </location>
</feature>
<feature type="transmembrane region" description="Helical" evidence="2">
    <location>
        <begin position="43"/>
        <end position="62"/>
    </location>
</feature>
<keyword evidence="4" id="KW-1185">Reference proteome</keyword>